<protein>
    <recommendedName>
        <fullName evidence="6">Pyridoxal-dependent decarboxylase domain-containing protein 1</fullName>
    </recommendedName>
</protein>
<dbReference type="GeneID" id="101987862"/>
<feature type="domain" description="PDXDC1/PDXD2 second" evidence="8">
    <location>
        <begin position="387"/>
        <end position="493"/>
    </location>
</feature>
<dbReference type="InterPro" id="IPR050477">
    <property type="entry name" value="GrpII_AminoAcid_Decarb"/>
</dbReference>
<feature type="compositionally biased region" description="Basic and acidic residues" evidence="7">
    <location>
        <begin position="33"/>
        <end position="44"/>
    </location>
</feature>
<dbReference type="InterPro" id="IPR002129">
    <property type="entry name" value="PyrdxlP-dep_de-COase"/>
</dbReference>
<keyword evidence="3" id="KW-0210">Decarboxylase</keyword>
<dbReference type="Proteomes" id="UP000694915">
    <property type="component" value="Chromosome 7"/>
</dbReference>
<evidence type="ECO:0000313" key="10">
    <source>
        <dbReference type="Proteomes" id="UP000694915"/>
    </source>
</evidence>
<dbReference type="InterPro" id="IPR055102">
    <property type="entry name" value="PDXDC1-like_3rd"/>
</dbReference>
<dbReference type="Pfam" id="PF22930">
    <property type="entry name" value="PDXDC1-like_cen"/>
    <property type="match status" value="1"/>
</dbReference>
<keyword evidence="10" id="KW-1185">Reference proteome</keyword>
<dbReference type="PANTHER" id="PTHR42735:SF1">
    <property type="entry name" value="PYRIDOXAL-DEPENDENT DECARBOXYLASE DOMAIN-CONTAINING PROTEIN 1-RELATED"/>
    <property type="match status" value="1"/>
</dbReference>
<keyword evidence="4" id="KW-0663">Pyridoxal phosphate</keyword>
<proteinExistence type="inferred from homology"/>
<comment type="similarity">
    <text evidence="2">Belongs to the group II decarboxylase family.</text>
</comment>
<dbReference type="Pfam" id="PF00282">
    <property type="entry name" value="Pyridoxal_deC"/>
    <property type="match status" value="1"/>
</dbReference>
<dbReference type="InterPro" id="IPR015421">
    <property type="entry name" value="PyrdxlP-dep_Trfase_major"/>
</dbReference>
<dbReference type="InterPro" id="IPR015424">
    <property type="entry name" value="PyrdxlP-dep_Trfase"/>
</dbReference>
<evidence type="ECO:0000256" key="3">
    <source>
        <dbReference type="ARBA" id="ARBA00022793"/>
    </source>
</evidence>
<evidence type="ECO:0000313" key="11">
    <source>
        <dbReference type="RefSeq" id="XP_005350405.1"/>
    </source>
</evidence>
<keyword evidence="5" id="KW-0456">Lyase</keyword>
<feature type="region of interest" description="Disordered" evidence="7">
    <location>
        <begin position="33"/>
        <end position="52"/>
    </location>
</feature>
<evidence type="ECO:0000256" key="6">
    <source>
        <dbReference type="ARBA" id="ARBA00047190"/>
    </source>
</evidence>
<dbReference type="Gene3D" id="3.90.1150.170">
    <property type="match status" value="1"/>
</dbReference>
<evidence type="ECO:0000259" key="8">
    <source>
        <dbReference type="Pfam" id="PF22930"/>
    </source>
</evidence>
<feature type="domain" description="PDXDC1-like third" evidence="9">
    <location>
        <begin position="499"/>
        <end position="604"/>
    </location>
</feature>
<feature type="compositionally biased region" description="Polar residues" evidence="7">
    <location>
        <begin position="751"/>
        <end position="770"/>
    </location>
</feature>
<comment type="cofactor">
    <cofactor evidence="1">
        <name>pyridoxal 5'-phosphate</name>
        <dbReference type="ChEBI" id="CHEBI:597326"/>
    </cofactor>
</comment>
<gene>
    <name evidence="11" type="primary">Pdxdc1</name>
</gene>
<sequence>MDTSLEKIADPTLAEMGKNLKEVMRMLENSQRRIEEENGKKPVSEDIPGPLQGSGQDMVSILQLVQNLMHGDEDEEPQSTRIQNIGEQGHMALLGHSLGAYISTLDKEKLRKLTTRILSDTTLWLRRIFRYENGCTYFHEEEREGLAKICRLAIHSRYEDFVVDGFDVLYNKKPVIYLSAAARPGLGQYLCNQLGLPLPCLCRVPCNTMFGSQHQMDIAFLEKLIKDDIERGRLPLLLVASAGSSGVGHTDKIGRLKELCEQYNIWLHVEGVNLATLALGYVSSSVLAATKCDSMTLTPGPWLGLPAAPAVTLYKHDDPALTLVAGLTSNKPADKLRALPLWLSLQYLGLDGIVERIKHACQLSQRLQESLKKVDHIKILVEDELSSPVVVFRFFQELPGSDPAFKAVPVSSVATAAVGRERHSCDALNRWLGEQLRQLVPMCGLAVLDLEVDGTCLRFSPLMTAAVLGTQGGDVDQLVTCIQSKLPVLTCTLQLREEFRQEVEGTAGLLYVDDPSWPGIGVVRYEHVSDGNSSLESDPEGEKIHTGLLKKLNELESDLIFKMGPEYKGTKSCIYVGMASDDVDISELVETIAVTAREIEENSRLLENMTEVVRKGIQEAQVQLQKANEERLLEEGVLRQIPVVGSVLNWFSPVQASQKGRSFNLTAGSLESTEYTYVHKVQGTGVTPPPTPSGTQSKQRLPGQKPFKRALRGSDAVSETSSVSHIEDLEKVDQLCSGLEHSSPEAHCPEQISTAPAPTARQTETLQNKAQHPEDDDPQVEGLERLR</sequence>
<reference evidence="11" key="1">
    <citation type="submission" date="2025-08" db="UniProtKB">
        <authorList>
            <consortium name="RefSeq"/>
        </authorList>
    </citation>
    <scope>IDENTIFICATION</scope>
</reference>
<dbReference type="SUPFAM" id="SSF53383">
    <property type="entry name" value="PLP-dependent transferases"/>
    <property type="match status" value="1"/>
</dbReference>
<accession>A0ABM0KPN7</accession>
<dbReference type="InterPro" id="IPR055103">
    <property type="entry name" value="PDXDC1-like_2nd"/>
</dbReference>
<evidence type="ECO:0000256" key="5">
    <source>
        <dbReference type="ARBA" id="ARBA00023239"/>
    </source>
</evidence>
<evidence type="ECO:0000256" key="1">
    <source>
        <dbReference type="ARBA" id="ARBA00001933"/>
    </source>
</evidence>
<dbReference type="Pfam" id="PF22937">
    <property type="entry name" value="PDXDC1-like_cen2"/>
    <property type="match status" value="1"/>
</dbReference>
<dbReference type="PANTHER" id="PTHR42735">
    <property type="match status" value="1"/>
</dbReference>
<feature type="region of interest" description="Disordered" evidence="7">
    <location>
        <begin position="737"/>
        <end position="787"/>
    </location>
</feature>
<evidence type="ECO:0000256" key="4">
    <source>
        <dbReference type="ARBA" id="ARBA00022898"/>
    </source>
</evidence>
<dbReference type="Gene3D" id="3.40.640.10">
    <property type="entry name" value="Type I PLP-dependent aspartate aminotransferase-like (Major domain)"/>
    <property type="match status" value="1"/>
</dbReference>
<evidence type="ECO:0000256" key="7">
    <source>
        <dbReference type="SAM" id="MobiDB-lite"/>
    </source>
</evidence>
<evidence type="ECO:0000256" key="2">
    <source>
        <dbReference type="ARBA" id="ARBA00009533"/>
    </source>
</evidence>
<dbReference type="RefSeq" id="XP_005350405.1">
    <property type="nucleotide sequence ID" value="XM_005350348.3"/>
</dbReference>
<feature type="region of interest" description="Disordered" evidence="7">
    <location>
        <begin position="682"/>
        <end position="725"/>
    </location>
</feature>
<name>A0ABM0KPN7_MICOH</name>
<organism evidence="10 11">
    <name type="scientific">Microtus ochrogaster</name>
    <name type="common">Prairie vole</name>
    <dbReference type="NCBI Taxonomy" id="79684"/>
    <lineage>
        <taxon>Eukaryota</taxon>
        <taxon>Metazoa</taxon>
        <taxon>Chordata</taxon>
        <taxon>Craniata</taxon>
        <taxon>Vertebrata</taxon>
        <taxon>Euteleostomi</taxon>
        <taxon>Mammalia</taxon>
        <taxon>Eutheria</taxon>
        <taxon>Euarchontoglires</taxon>
        <taxon>Glires</taxon>
        <taxon>Rodentia</taxon>
        <taxon>Myomorpha</taxon>
        <taxon>Muroidea</taxon>
        <taxon>Cricetidae</taxon>
        <taxon>Arvicolinae</taxon>
        <taxon>Microtus</taxon>
    </lineage>
</organism>
<evidence type="ECO:0000259" key="9">
    <source>
        <dbReference type="Pfam" id="PF22937"/>
    </source>
</evidence>